<dbReference type="Proteomes" id="UP000220127">
    <property type="component" value="Unassembled WGS sequence"/>
</dbReference>
<name>A0A9X6YD07_BACTU</name>
<reference evidence="1 2" key="1">
    <citation type="submission" date="2017-09" db="EMBL/GenBank/DDBJ databases">
        <title>Large-scale bioinformatics analysis of Bacillus genomes uncovers conserved roles of natural products in bacterial physiology.</title>
        <authorList>
            <consortium name="Agbiome Team Llc"/>
            <person name="Bleich R.M."/>
            <person name="Grubbs K.J."/>
            <person name="Santa Maria K.C."/>
            <person name="Allen S.E."/>
            <person name="Farag S."/>
            <person name="Shank E.A."/>
            <person name="Bowers A."/>
        </authorList>
    </citation>
    <scope>NUCLEOTIDE SEQUENCE [LARGE SCALE GENOMIC DNA]</scope>
    <source>
        <strain evidence="1 2">AFS094940</strain>
    </source>
</reference>
<evidence type="ECO:0000313" key="2">
    <source>
        <dbReference type="Proteomes" id="UP000220127"/>
    </source>
</evidence>
<protein>
    <submittedName>
        <fullName evidence="1">Collagen-like triple helix repeat-containing protein</fullName>
    </submittedName>
</protein>
<dbReference type="EMBL" id="NVMD01000091">
    <property type="protein sequence ID" value="PED10303.1"/>
    <property type="molecule type" value="Genomic_DNA"/>
</dbReference>
<gene>
    <name evidence="1" type="ORF">CON01_33120</name>
</gene>
<keyword evidence="1" id="KW-0176">Collagen</keyword>
<dbReference type="AlphaFoldDB" id="A0A9X6YD07"/>
<sequence length="45" mass="4891">MIYIQDNNEIRKKEIMSMALDIIFPYRLTGPTGNTGSTGSTGPTG</sequence>
<feature type="non-terminal residue" evidence="1">
    <location>
        <position position="45"/>
    </location>
</feature>
<accession>A0A9X6YD07</accession>
<proteinExistence type="predicted"/>
<evidence type="ECO:0000313" key="1">
    <source>
        <dbReference type="EMBL" id="PED10303.1"/>
    </source>
</evidence>
<comment type="caution">
    <text evidence="1">The sequence shown here is derived from an EMBL/GenBank/DDBJ whole genome shotgun (WGS) entry which is preliminary data.</text>
</comment>
<organism evidence="1 2">
    <name type="scientific">Bacillus thuringiensis</name>
    <dbReference type="NCBI Taxonomy" id="1428"/>
    <lineage>
        <taxon>Bacteria</taxon>
        <taxon>Bacillati</taxon>
        <taxon>Bacillota</taxon>
        <taxon>Bacilli</taxon>
        <taxon>Bacillales</taxon>
        <taxon>Bacillaceae</taxon>
        <taxon>Bacillus</taxon>
        <taxon>Bacillus cereus group</taxon>
    </lineage>
</organism>